<name>Q5LRC5_RUEPO</name>
<dbReference type="Proteomes" id="UP000001023">
    <property type="component" value="Chromosome"/>
</dbReference>
<dbReference type="EMBL" id="CP000031">
    <property type="protein sequence ID" value="AAV95470.1"/>
    <property type="molecule type" value="Genomic_DNA"/>
</dbReference>
<keyword evidence="3" id="KW-1185">Reference proteome</keyword>
<evidence type="ECO:0000256" key="1">
    <source>
        <dbReference type="SAM" id="SignalP"/>
    </source>
</evidence>
<dbReference type="Gene3D" id="3.40.1260.10">
    <property type="entry name" value="DsrEFH-like"/>
    <property type="match status" value="1"/>
</dbReference>
<dbReference type="HOGENOM" id="CLU_139144_0_0_5"/>
<proteinExistence type="predicted"/>
<evidence type="ECO:0000313" key="2">
    <source>
        <dbReference type="EMBL" id="AAV95470.1"/>
    </source>
</evidence>
<evidence type="ECO:0000313" key="3">
    <source>
        <dbReference type="Proteomes" id="UP000001023"/>
    </source>
</evidence>
<reference evidence="2 3" key="2">
    <citation type="journal article" date="2014" name="Stand. Genomic Sci.">
        <title>An updated genome annotation for the model marine bacterium Ruegeria pomeroyi DSS-3.</title>
        <authorList>
            <person name="Rivers A.R."/>
            <person name="Smith C.B."/>
            <person name="Moran M.A."/>
        </authorList>
    </citation>
    <scope>GENOME REANNOTATION</scope>
    <source>
        <strain evidence="3">ATCC 700808 / DSM 15171 / DSS-3</strain>
    </source>
</reference>
<sequence length="166" mass="17876">MCSSLAAYNHRSSPMKRFVLAFCAALMLTGLALVAPEPSQAGEDKPGLFITLTTDDTWAAGKAIMFAHQRALKSGYDTAIWLNVRAVYLADKKRPSHIHGLMAGQGATIQDMLSAFIADGGTVLMCGACSKAAGLTQADYIDGVTMGSWPVVESWLFRDNMRTLAW</sequence>
<dbReference type="AlphaFoldDB" id="Q5LRC5"/>
<dbReference type="InterPro" id="IPR027396">
    <property type="entry name" value="DsrEFH-like"/>
</dbReference>
<dbReference type="KEGG" id="sil:SPO2204"/>
<feature type="signal peptide" evidence="1">
    <location>
        <begin position="1"/>
        <end position="41"/>
    </location>
</feature>
<feature type="chain" id="PRO_5004259787" evidence="1">
    <location>
        <begin position="42"/>
        <end position="166"/>
    </location>
</feature>
<dbReference type="InterPro" id="IPR003787">
    <property type="entry name" value="Sulphur_relay_DsrE/F-like"/>
</dbReference>
<accession>Q5LRC5</accession>
<protein>
    <submittedName>
        <fullName evidence="2">Uncharacterized protein</fullName>
    </submittedName>
</protein>
<dbReference type="eggNOG" id="COG1553">
    <property type="taxonomic scope" value="Bacteria"/>
</dbReference>
<organism evidence="2 3">
    <name type="scientific">Ruegeria pomeroyi (strain ATCC 700808 / DSM 15171 / DSS-3)</name>
    <name type="common">Silicibacter pomeroyi</name>
    <dbReference type="NCBI Taxonomy" id="246200"/>
    <lineage>
        <taxon>Bacteria</taxon>
        <taxon>Pseudomonadati</taxon>
        <taxon>Pseudomonadota</taxon>
        <taxon>Alphaproteobacteria</taxon>
        <taxon>Rhodobacterales</taxon>
        <taxon>Roseobacteraceae</taxon>
        <taxon>Ruegeria</taxon>
    </lineage>
</organism>
<dbReference type="Pfam" id="PF02635">
    <property type="entry name" value="DsrE"/>
    <property type="match status" value="1"/>
</dbReference>
<dbReference type="SUPFAM" id="SSF75169">
    <property type="entry name" value="DsrEFH-like"/>
    <property type="match status" value="1"/>
</dbReference>
<keyword evidence="1" id="KW-0732">Signal</keyword>
<reference evidence="2 3" key="1">
    <citation type="journal article" date="2004" name="Nature">
        <title>Genome sequence of Silicibacter pomeroyi reveals adaptations to the marine environment.</title>
        <authorList>
            <person name="Moran M.A."/>
            <person name="Buchan A."/>
            <person name="Gonzalez J.M."/>
            <person name="Heidelberg J.F."/>
            <person name="Whitman W.B."/>
            <person name="Kiene R.P."/>
            <person name="Henriksen J.R."/>
            <person name="King G.M."/>
            <person name="Belas R."/>
            <person name="Fuqua C."/>
            <person name="Brinkac L."/>
            <person name="Lewis M."/>
            <person name="Johri S."/>
            <person name="Weaver B."/>
            <person name="Pai G."/>
            <person name="Eisen J.A."/>
            <person name="Rahe E."/>
            <person name="Sheldon W.M."/>
            <person name="Ye W."/>
            <person name="Miller T.R."/>
            <person name="Carlton J."/>
            <person name="Rasko D.A."/>
            <person name="Paulsen I.T."/>
            <person name="Ren Q."/>
            <person name="Daugherty S.C."/>
            <person name="Deboy R.T."/>
            <person name="Dodson R.J."/>
            <person name="Durkin A.S."/>
            <person name="Madupu R."/>
            <person name="Nelson W.C."/>
            <person name="Sullivan S.A."/>
            <person name="Rosovitz M.J."/>
            <person name="Haft D.H."/>
            <person name="Selengut J."/>
            <person name="Ward N."/>
        </authorList>
    </citation>
    <scope>NUCLEOTIDE SEQUENCE [LARGE SCALE GENOMIC DNA]</scope>
    <source>
        <strain evidence="3">ATCC 700808 / DSM 15171 / DSS-3</strain>
    </source>
</reference>
<dbReference type="PaxDb" id="246200-SPO2204"/>
<gene>
    <name evidence="2" type="ordered locus">SPO2204</name>
</gene>